<keyword evidence="3" id="KW-1185">Reference proteome</keyword>
<keyword evidence="1" id="KW-0175">Coiled coil</keyword>
<evidence type="ECO:0000313" key="3">
    <source>
        <dbReference type="Proteomes" id="UP000186136"/>
    </source>
</evidence>
<dbReference type="Proteomes" id="UP000186136">
    <property type="component" value="Unassembled WGS sequence"/>
</dbReference>
<accession>A0A1Q2YE23</accession>
<evidence type="ECO:0000313" key="2">
    <source>
        <dbReference type="EMBL" id="GAV27751.1"/>
    </source>
</evidence>
<sequence>MESLRRKRNLESDDYIKINAEPSFTDRQTIMNASKIVNTKLRSRGNSKLKFFTLEPPKKIQEVYDHDKQVINIISSLLTELEMSKKLGLSQEKLMNEKAKEKDHWKKMAGQAEIVRLKNERRIRDLEVEALKLKFTVDDLKARKKGVEQRIREIKNGWETYKCQVIREKLRAEVNIEESVKKLKSRYRPIENGTARTKRQKLERDSSLSNKVLPALLAENERAQSDLCMVFNFIQNLYNCLKKLKASDGGCPIDRTFLVNRENPVDFGKPDSTVPYLLTKLDTKFICVLNDIKSEPFGTDDTFRSKRIGVEKQREISILRERLSTLQKQFNEAVDTMEKEKKKEV</sequence>
<protein>
    <submittedName>
        <fullName evidence="2">Uncharacterized protein</fullName>
    </submittedName>
</protein>
<proteinExistence type="predicted"/>
<organism evidence="2 3">
    <name type="scientific">Pichia membranifaciens</name>
    <dbReference type="NCBI Taxonomy" id="4926"/>
    <lineage>
        <taxon>Eukaryota</taxon>
        <taxon>Fungi</taxon>
        <taxon>Dikarya</taxon>
        <taxon>Ascomycota</taxon>
        <taxon>Saccharomycotina</taxon>
        <taxon>Pichiomycetes</taxon>
        <taxon>Pichiales</taxon>
        <taxon>Pichiaceae</taxon>
        <taxon>Pichia</taxon>
    </lineage>
</organism>
<name>A0A1Q2YE23_9ASCO</name>
<dbReference type="OrthoDB" id="312015at2759"/>
<dbReference type="EMBL" id="BDGI01000044">
    <property type="protein sequence ID" value="GAV27751.1"/>
    <property type="molecule type" value="Genomic_DNA"/>
</dbReference>
<gene>
    <name evidence="2" type="ORF">PMKS-001219</name>
</gene>
<reference evidence="2 3" key="1">
    <citation type="submission" date="2016-08" db="EMBL/GenBank/DDBJ databases">
        <title>Whole genome shotgun sequence of Pichia membranifaciens KS47-1.</title>
        <authorList>
            <person name="Konishi M."/>
            <person name="Ishida M."/>
            <person name="Arakawa T."/>
            <person name="Kato Y."/>
            <person name="Horiuchi J."/>
        </authorList>
    </citation>
    <scope>NUCLEOTIDE SEQUENCE [LARGE SCALE GENOMIC DNA]</scope>
    <source>
        <strain evidence="2 3">KS47-1</strain>
    </source>
</reference>
<comment type="caution">
    <text evidence="2">The sequence shown here is derived from an EMBL/GenBank/DDBJ whole genome shotgun (WGS) entry which is preliminary data.</text>
</comment>
<dbReference type="AlphaFoldDB" id="A0A1Q2YE23"/>
<evidence type="ECO:0000256" key="1">
    <source>
        <dbReference type="SAM" id="Coils"/>
    </source>
</evidence>
<feature type="coiled-coil region" evidence="1">
    <location>
        <begin position="123"/>
        <end position="157"/>
    </location>
</feature>